<evidence type="ECO:0000256" key="4">
    <source>
        <dbReference type="ARBA" id="ARBA00023001"/>
    </source>
</evidence>
<sequence>MHYTLALASSGLLALASAQSVGKFNFTREAHPSLSTQRCTLSGGCTALQTSLVLEADQRALRSVANPDVLCYDSTGWNTALCPDPTTCAKNCAPDGVDYSKILSTNGSSITMKLKDGSPRVYLLSEDENKYQMFYLKGQEFTYDVNVADLPCGTNGALYFINMDEDGGMTPNSTNKAGPAYGTGYCDAQCPTYIRWIDGQANINSTRGSCCPEMDIWEANKIATAYTPHPCSTDDKYTCDSNIANDCGICDKGGCDWNSYKNGNTSFYGPNMTVDTNRPFTVVTQFLTSDNTTNGTLSEIRRLYIQDGVVIENSRVNIPGFKEYDSLSADYCVDEKRVFNATDDFTALGGFDGFSKSLDVGMVLSMSIWDDAGSYMLWLDGVFPVNAANSSAPGVARGTCGVDESIPANLEGVYDPAVTFSNIKFGDIGSTF</sequence>
<keyword evidence="8 9" id="KW-0624">Polysaccharide degradation</keyword>
<protein>
    <recommendedName>
        <fullName evidence="9">Glucanase</fullName>
        <ecNumber evidence="9">3.2.1.-</ecNumber>
    </recommendedName>
</protein>
<dbReference type="EC" id="3.2.1.-" evidence="9"/>
<keyword evidence="12" id="KW-1185">Reference proteome</keyword>
<comment type="catalytic activity">
    <reaction evidence="1">
        <text>Endohydrolysis of (1-&gt;4)-beta-D-glucosidic linkages in cellulose, lichenin and cereal beta-D-glucans.</text>
        <dbReference type="EC" id="3.2.1.4"/>
    </reaction>
</comment>
<comment type="caution">
    <text evidence="11">The sequence shown here is derived from an EMBL/GenBank/DDBJ whole genome shotgun (WGS) entry which is preliminary data.</text>
</comment>
<keyword evidence="10" id="KW-0732">Signal</keyword>
<comment type="similarity">
    <text evidence="2 9">Belongs to the glycosyl hydrolase 7 (cellulase C) family.</text>
</comment>
<dbReference type="GO" id="GO:0008810">
    <property type="term" value="F:cellulase activity"/>
    <property type="evidence" value="ECO:0007669"/>
    <property type="project" value="UniProtKB-EC"/>
</dbReference>
<dbReference type="STRING" id="1849047.A0A3D8R0S6"/>
<dbReference type="PRINTS" id="PR00734">
    <property type="entry name" value="GLHYDRLASE7"/>
</dbReference>
<organism evidence="11 12">
    <name type="scientific">Coleophoma cylindrospora</name>
    <dbReference type="NCBI Taxonomy" id="1849047"/>
    <lineage>
        <taxon>Eukaryota</taxon>
        <taxon>Fungi</taxon>
        <taxon>Dikarya</taxon>
        <taxon>Ascomycota</taxon>
        <taxon>Pezizomycotina</taxon>
        <taxon>Leotiomycetes</taxon>
        <taxon>Helotiales</taxon>
        <taxon>Dermateaceae</taxon>
        <taxon>Coleophoma</taxon>
    </lineage>
</organism>
<feature type="signal peptide" evidence="10">
    <location>
        <begin position="1"/>
        <end position="18"/>
    </location>
</feature>
<dbReference type="SUPFAM" id="SSF49899">
    <property type="entry name" value="Concanavalin A-like lectins/glucanases"/>
    <property type="match status" value="1"/>
</dbReference>
<evidence type="ECO:0000256" key="9">
    <source>
        <dbReference type="RuleBase" id="RU361164"/>
    </source>
</evidence>
<dbReference type="CDD" id="cd07999">
    <property type="entry name" value="GH7_CBH_EG"/>
    <property type="match status" value="1"/>
</dbReference>
<keyword evidence="4 9" id="KW-0136">Cellulose degradation</keyword>
<keyword evidence="3 9" id="KW-0378">Hydrolase</keyword>
<dbReference type="OrthoDB" id="412382at2759"/>
<keyword evidence="7 9" id="KW-0326">Glycosidase</keyword>
<name>A0A3D8R0S6_9HELO</name>
<evidence type="ECO:0000313" key="12">
    <source>
        <dbReference type="Proteomes" id="UP000256645"/>
    </source>
</evidence>
<gene>
    <name evidence="11" type="ORF">BP6252_09032</name>
</gene>
<keyword evidence="6" id="KW-0119">Carbohydrate metabolism</keyword>
<dbReference type="InterPro" id="IPR037019">
    <property type="entry name" value="Glyco_hydro_7_sf"/>
</dbReference>
<reference evidence="11 12" key="1">
    <citation type="journal article" date="2018" name="IMA Fungus">
        <title>IMA Genome-F 9: Draft genome sequence of Annulohypoxylon stygium, Aspergillus mulundensis, Berkeleyomyces basicola (syn. Thielaviopsis basicola), Ceratocystis smalleyi, two Cercospora beticola strains, Coleophoma cylindrospora, Fusarium fracticaudum, Phialophora cf. hyalina, and Morchella septimelata.</title>
        <authorList>
            <person name="Wingfield B.D."/>
            <person name="Bills G.F."/>
            <person name="Dong Y."/>
            <person name="Huang W."/>
            <person name="Nel W.J."/>
            <person name="Swalarsk-Parry B.S."/>
            <person name="Vaghefi N."/>
            <person name="Wilken P.M."/>
            <person name="An Z."/>
            <person name="de Beer Z.W."/>
            <person name="De Vos L."/>
            <person name="Chen L."/>
            <person name="Duong T.A."/>
            <person name="Gao Y."/>
            <person name="Hammerbacher A."/>
            <person name="Kikkert J.R."/>
            <person name="Li Y."/>
            <person name="Li H."/>
            <person name="Li K."/>
            <person name="Li Q."/>
            <person name="Liu X."/>
            <person name="Ma X."/>
            <person name="Naidoo K."/>
            <person name="Pethybridge S.J."/>
            <person name="Sun J."/>
            <person name="Steenkamp E.T."/>
            <person name="van der Nest M.A."/>
            <person name="van Wyk S."/>
            <person name="Wingfield M.J."/>
            <person name="Xiong C."/>
            <person name="Yue Q."/>
            <person name="Zhang X."/>
        </authorList>
    </citation>
    <scope>NUCLEOTIDE SEQUENCE [LARGE SCALE GENOMIC DNA]</scope>
    <source>
        <strain evidence="11 12">BP6252</strain>
    </source>
</reference>
<keyword evidence="5" id="KW-0325">Glycoprotein</keyword>
<dbReference type="PANTHER" id="PTHR33753">
    <property type="entry name" value="1,4-BETA-D-GLUCAN CELLOBIOHYDROLASE B"/>
    <property type="match status" value="1"/>
</dbReference>
<dbReference type="InterPro" id="IPR001722">
    <property type="entry name" value="Glyco_hydro_7"/>
</dbReference>
<evidence type="ECO:0000256" key="2">
    <source>
        <dbReference type="ARBA" id="ARBA00006044"/>
    </source>
</evidence>
<dbReference type="Gene3D" id="2.70.100.10">
    <property type="entry name" value="Glycoside hydrolase, family 7, domain"/>
    <property type="match status" value="1"/>
</dbReference>
<proteinExistence type="inferred from homology"/>
<dbReference type="Pfam" id="PF00840">
    <property type="entry name" value="Glyco_hydro_7"/>
    <property type="match status" value="1"/>
</dbReference>
<dbReference type="GO" id="GO:0030245">
    <property type="term" value="P:cellulose catabolic process"/>
    <property type="evidence" value="ECO:0007669"/>
    <property type="project" value="UniProtKB-KW"/>
</dbReference>
<dbReference type="EMBL" id="PDLM01000010">
    <property type="protein sequence ID" value="RDW67636.1"/>
    <property type="molecule type" value="Genomic_DNA"/>
</dbReference>
<dbReference type="Proteomes" id="UP000256645">
    <property type="component" value="Unassembled WGS sequence"/>
</dbReference>
<evidence type="ECO:0000256" key="6">
    <source>
        <dbReference type="ARBA" id="ARBA00023277"/>
    </source>
</evidence>
<dbReference type="AlphaFoldDB" id="A0A3D8R0S6"/>
<accession>A0A3D8R0S6</accession>
<evidence type="ECO:0000313" key="11">
    <source>
        <dbReference type="EMBL" id="RDW67636.1"/>
    </source>
</evidence>
<dbReference type="PANTHER" id="PTHR33753:SF1">
    <property type="entry name" value="ENDO-BETA-1,4-GLUCANASE CELB"/>
    <property type="match status" value="1"/>
</dbReference>
<evidence type="ECO:0000256" key="5">
    <source>
        <dbReference type="ARBA" id="ARBA00023180"/>
    </source>
</evidence>
<feature type="chain" id="PRO_5017737855" description="Glucanase" evidence="10">
    <location>
        <begin position="19"/>
        <end position="432"/>
    </location>
</feature>
<dbReference type="InterPro" id="IPR013320">
    <property type="entry name" value="ConA-like_dom_sf"/>
</dbReference>
<evidence type="ECO:0000256" key="3">
    <source>
        <dbReference type="ARBA" id="ARBA00022801"/>
    </source>
</evidence>
<evidence type="ECO:0000256" key="7">
    <source>
        <dbReference type="ARBA" id="ARBA00023295"/>
    </source>
</evidence>
<evidence type="ECO:0000256" key="1">
    <source>
        <dbReference type="ARBA" id="ARBA00000966"/>
    </source>
</evidence>
<evidence type="ECO:0000256" key="10">
    <source>
        <dbReference type="SAM" id="SignalP"/>
    </source>
</evidence>
<evidence type="ECO:0000256" key="8">
    <source>
        <dbReference type="ARBA" id="ARBA00023326"/>
    </source>
</evidence>